<accession>B5GTJ3</accession>
<dbReference type="SUPFAM" id="SSF52833">
    <property type="entry name" value="Thioredoxin-like"/>
    <property type="match status" value="1"/>
</dbReference>
<dbReference type="EMBL" id="CM000914">
    <property type="protein sequence ID" value="EFG04064.2"/>
    <property type="molecule type" value="Genomic_DNA"/>
</dbReference>
<dbReference type="Proteomes" id="UP000002357">
    <property type="component" value="Plasmid pSCL4"/>
</dbReference>
<keyword evidence="2" id="KW-0614">Plasmid</keyword>
<proteinExistence type="predicted"/>
<dbReference type="AlphaFoldDB" id="B5GTJ3"/>
<feature type="domain" description="Thioredoxin-like fold" evidence="1">
    <location>
        <begin position="63"/>
        <end position="227"/>
    </location>
</feature>
<dbReference type="InterPro" id="IPR036249">
    <property type="entry name" value="Thioredoxin-like_sf"/>
</dbReference>
<dbReference type="InterPro" id="IPR012336">
    <property type="entry name" value="Thioredoxin-like_fold"/>
</dbReference>
<dbReference type="OrthoDB" id="4135024at2"/>
<dbReference type="Pfam" id="PF13462">
    <property type="entry name" value="Thioredoxin_4"/>
    <property type="match status" value="1"/>
</dbReference>
<protein>
    <submittedName>
        <fullName evidence="2">Putative secreted protein</fullName>
    </submittedName>
</protein>
<geneLocation type="plasmid" evidence="2 3">
    <name>pSCL4</name>
</geneLocation>
<dbReference type="GeneID" id="93733712"/>
<dbReference type="RefSeq" id="WP_003955131.1">
    <property type="nucleotide sequence ID" value="NZ_CM000914.1"/>
</dbReference>
<evidence type="ECO:0000313" key="3">
    <source>
        <dbReference type="Proteomes" id="UP000002357"/>
    </source>
</evidence>
<gene>
    <name evidence="2" type="ORF">SCLAV_p0575</name>
</gene>
<reference evidence="2 3" key="1">
    <citation type="journal article" date="2010" name="Genome Biol. Evol.">
        <title>The sequence of a 1.8-mb bacterial linear plasmid reveals a rich evolutionary reservoir of secondary metabolic pathways.</title>
        <authorList>
            <person name="Medema M.H."/>
            <person name="Trefzer A."/>
            <person name="Kovalchuk A."/>
            <person name="van den Berg M."/>
            <person name="Mueller U."/>
            <person name="Heijne W."/>
            <person name="Wu L."/>
            <person name="Alam M.T."/>
            <person name="Ronning C.M."/>
            <person name="Nierman W.C."/>
            <person name="Bovenberg R.A.L."/>
            <person name="Breitling R."/>
            <person name="Takano E."/>
        </authorList>
    </citation>
    <scope>NUCLEOTIDE SEQUENCE [LARGE SCALE GENOMIC DNA]</scope>
    <source>
        <strain evidence="3">ATCC 27064 / DSM 738 / JCM 4710 / NBRC 13307 / NCIMB 12785 / NRRL 3585 / VKM Ac-602</strain>
        <plasmid evidence="2">pSCL4</plasmid>
    </source>
</reference>
<dbReference type="Gene3D" id="3.40.30.10">
    <property type="entry name" value="Glutaredoxin"/>
    <property type="match status" value="1"/>
</dbReference>
<evidence type="ECO:0000313" key="2">
    <source>
        <dbReference type="EMBL" id="EFG04064.2"/>
    </source>
</evidence>
<dbReference type="PROSITE" id="PS51257">
    <property type="entry name" value="PROKAR_LIPOPROTEIN"/>
    <property type="match status" value="1"/>
</dbReference>
<dbReference type="eggNOG" id="COG1651">
    <property type="taxonomic scope" value="Bacteria"/>
</dbReference>
<keyword evidence="3" id="KW-1185">Reference proteome</keyword>
<evidence type="ECO:0000259" key="1">
    <source>
        <dbReference type="Pfam" id="PF13462"/>
    </source>
</evidence>
<organism evidence="2 3">
    <name type="scientific">Streptomyces clavuligerus</name>
    <dbReference type="NCBI Taxonomy" id="1901"/>
    <lineage>
        <taxon>Bacteria</taxon>
        <taxon>Bacillati</taxon>
        <taxon>Actinomycetota</taxon>
        <taxon>Actinomycetes</taxon>
        <taxon>Kitasatosporales</taxon>
        <taxon>Streptomycetaceae</taxon>
        <taxon>Streptomyces</taxon>
    </lineage>
</organism>
<name>B5GTJ3_STRCL</name>
<sequence length="254" mass="27294">MTYRTTVSGRRTGPTGSLLTATAIVVAAAALIGCSGSSSSDGRTEIKPYATIGELPEKLSADGTTIVVGDPAVEEKVHVLEDPRCPVVEEFEQAEGAAALRKLTLDRTVTTEYTFASFRDERIGGDGSKRAVNALRAALDEGRFAEYHQVLFDRRNGIGPRRDLTTGQLLSLADKVPGLRGERFDRAVRTMRHRDFVTASQQAYERFDSPDGPGTPTVAVNGRSVPDESSGVLYDASALEELVSASKWDFLLGG</sequence>